<dbReference type="GO" id="GO:0005525">
    <property type="term" value="F:GTP binding"/>
    <property type="evidence" value="ECO:0007669"/>
    <property type="project" value="UniProtKB-KW"/>
</dbReference>
<evidence type="ECO:0000313" key="10">
    <source>
        <dbReference type="Proteomes" id="UP000000723"/>
    </source>
</evidence>
<dbReference type="InterPro" id="IPR049577">
    <property type="entry name" value="GMPP_N"/>
</dbReference>
<dbReference type="SUPFAM" id="SSF53448">
    <property type="entry name" value="Nucleotide-diphospho-sugar transferases"/>
    <property type="match status" value="1"/>
</dbReference>
<comment type="similarity">
    <text evidence="1">Belongs to the mannose-6-phosphate isomerase type 2 family.</text>
</comment>
<dbReference type="EC" id="2.7.7.13" evidence="2"/>
<evidence type="ECO:0000256" key="4">
    <source>
        <dbReference type="ARBA" id="ARBA00022695"/>
    </source>
</evidence>
<dbReference type="FunFam" id="3.90.550.10:FF:000046">
    <property type="entry name" value="Mannose-1-phosphate guanylyltransferase (GDP)"/>
    <property type="match status" value="1"/>
</dbReference>
<evidence type="ECO:0000256" key="2">
    <source>
        <dbReference type="ARBA" id="ARBA00012387"/>
    </source>
</evidence>
<dbReference type="OrthoDB" id="9806359at2"/>
<dbReference type="Gene3D" id="3.90.550.10">
    <property type="entry name" value="Spore Coat Polysaccharide Biosynthesis Protein SpsA, Chain A"/>
    <property type="match status" value="1"/>
</dbReference>
<dbReference type="InterPro" id="IPR005835">
    <property type="entry name" value="NTP_transferase_dom"/>
</dbReference>
<keyword evidence="6" id="KW-0342">GTP-binding</keyword>
<evidence type="ECO:0000256" key="6">
    <source>
        <dbReference type="ARBA" id="ARBA00023134"/>
    </source>
</evidence>
<evidence type="ECO:0000256" key="5">
    <source>
        <dbReference type="ARBA" id="ARBA00022741"/>
    </source>
</evidence>
<dbReference type="SUPFAM" id="SSF159283">
    <property type="entry name" value="Guanosine diphospho-D-mannose pyrophosphorylase/mannose-6-phosphate isomerase linker domain"/>
    <property type="match status" value="1"/>
</dbReference>
<proteinExistence type="inferred from homology"/>
<reference evidence="10" key="1">
    <citation type="journal article" date="2008" name="Science">
        <title>Genome of an endosymbiont coupling N2 fixation to cellulolysis within RT protist cells in termite gut.</title>
        <authorList>
            <person name="Hongoh Y."/>
            <person name="Sharma V.K."/>
            <person name="Prakash T."/>
            <person name="Noda S."/>
            <person name="Toh H."/>
            <person name="Taylor T.D."/>
            <person name="Kudo T."/>
            <person name="Sakaki Y."/>
            <person name="Toyoda A."/>
            <person name="Hattori M."/>
            <person name="Ohkuma M."/>
        </authorList>
    </citation>
    <scope>NUCLEOTIDE SEQUENCE [LARGE SCALE GENOMIC DNA]</scope>
</reference>
<evidence type="ECO:0000256" key="7">
    <source>
        <dbReference type="ARBA" id="ARBA00047343"/>
    </source>
</evidence>
<evidence type="ECO:0000256" key="1">
    <source>
        <dbReference type="ARBA" id="ARBA00006115"/>
    </source>
</evidence>
<dbReference type="GO" id="GO:0004475">
    <property type="term" value="F:mannose-1-phosphate guanylyltransferase (GTP) activity"/>
    <property type="evidence" value="ECO:0007669"/>
    <property type="project" value="UniProtKB-EC"/>
</dbReference>
<comment type="catalytic activity">
    <reaction evidence="7">
        <text>alpha-D-mannose 1-phosphate + GTP + H(+) = GDP-alpha-D-mannose + diphosphate</text>
        <dbReference type="Rhea" id="RHEA:15229"/>
        <dbReference type="ChEBI" id="CHEBI:15378"/>
        <dbReference type="ChEBI" id="CHEBI:33019"/>
        <dbReference type="ChEBI" id="CHEBI:37565"/>
        <dbReference type="ChEBI" id="CHEBI:57527"/>
        <dbReference type="ChEBI" id="CHEBI:58409"/>
        <dbReference type="EC" id="2.7.7.13"/>
    </reaction>
</comment>
<accession>B6YQX4</accession>
<evidence type="ECO:0000256" key="3">
    <source>
        <dbReference type="ARBA" id="ARBA00022679"/>
    </source>
</evidence>
<protein>
    <recommendedName>
        <fullName evidence="2">mannose-1-phosphate guanylyltransferase</fullName>
        <ecNumber evidence="2">2.7.7.13</ecNumber>
    </recommendedName>
</protein>
<dbReference type="KEGG" id="aps:CFPG_333"/>
<gene>
    <name evidence="9" type="ordered locus">CFPG_333</name>
</gene>
<dbReference type="STRING" id="511995.CFPG_333"/>
<dbReference type="RefSeq" id="WP_012573357.1">
    <property type="nucleotide sequence ID" value="NC_011565.1"/>
</dbReference>
<sequence>MKGNYCVIMSGGIGSRFWPFSLGKKPKQFLDFFGVGRSLLQQTFDRFRQIIPINNIFIITNAKYSGLIKEQLPDLNVDHILLEPIRRNTAPCIAYASYRIRSIDPNANIVVSPVDHLILQEQNFLKNIQTGLDFVSKSPLLLTLGIKPTRPETEYGYIQTNEKEHCIRKVKTFTEKPNYELAKIFFECNDFFWNSGIFIWNVSTILEAFDLYLSDISMYLGKSLDKYNTSEEKVFIDETYSKCPNISIDYGIMEKASNVYMLVAEFGWSDLGTWNSLYDLLEKDSHHNASLKSRTLFIESENNLVTLPKDKLAIIQGLNDYIIAESDNILLICKKSEEQRIKQFASDASIKYGKEYS</sequence>
<evidence type="ECO:0000313" key="9">
    <source>
        <dbReference type="EMBL" id="BAG83596.1"/>
    </source>
</evidence>
<keyword evidence="4 9" id="KW-0548">Nucleotidyltransferase</keyword>
<dbReference type="EMBL" id="AP010656">
    <property type="protein sequence ID" value="BAG83596.1"/>
    <property type="molecule type" value="Genomic_DNA"/>
</dbReference>
<keyword evidence="3" id="KW-0808">Transferase</keyword>
<dbReference type="InterPro" id="IPR029044">
    <property type="entry name" value="Nucleotide-diphossugar_trans"/>
</dbReference>
<dbReference type="HOGENOM" id="CLU_035527_0_1_10"/>
<dbReference type="Pfam" id="PF00483">
    <property type="entry name" value="NTP_transferase"/>
    <property type="match status" value="1"/>
</dbReference>
<keyword evidence="5" id="KW-0547">Nucleotide-binding</keyword>
<dbReference type="PANTHER" id="PTHR46390">
    <property type="entry name" value="MANNOSE-1-PHOSPHATE GUANYLYLTRANSFERASE"/>
    <property type="match status" value="1"/>
</dbReference>
<dbReference type="eggNOG" id="COG0836">
    <property type="taxonomic scope" value="Bacteria"/>
</dbReference>
<name>B6YQX4_AZOPC</name>
<dbReference type="CDD" id="cd02509">
    <property type="entry name" value="GDP-M1P_Guanylyltransferase"/>
    <property type="match status" value="1"/>
</dbReference>
<evidence type="ECO:0000259" key="8">
    <source>
        <dbReference type="Pfam" id="PF00483"/>
    </source>
</evidence>
<organism evidence="9 10">
    <name type="scientific">Azobacteroides pseudotrichonymphae genomovar. CFP2</name>
    <dbReference type="NCBI Taxonomy" id="511995"/>
    <lineage>
        <taxon>Bacteria</taxon>
        <taxon>Pseudomonadati</taxon>
        <taxon>Bacteroidota</taxon>
        <taxon>Bacteroidia</taxon>
        <taxon>Bacteroidales</taxon>
        <taxon>Candidatus Azobacteroides</taxon>
    </lineage>
</organism>
<keyword evidence="10" id="KW-1185">Reference proteome</keyword>
<dbReference type="AlphaFoldDB" id="B6YQX4"/>
<dbReference type="GO" id="GO:0009298">
    <property type="term" value="P:GDP-mannose biosynthetic process"/>
    <property type="evidence" value="ECO:0007669"/>
    <property type="project" value="TreeGrafter"/>
</dbReference>
<dbReference type="InterPro" id="IPR051161">
    <property type="entry name" value="Mannose-6P_isomerase_type2"/>
</dbReference>
<dbReference type="Proteomes" id="UP000000723">
    <property type="component" value="Chromosome"/>
</dbReference>
<feature type="domain" description="Nucleotidyl transferase" evidence="8">
    <location>
        <begin position="7"/>
        <end position="284"/>
    </location>
</feature>
<dbReference type="PANTHER" id="PTHR46390:SF1">
    <property type="entry name" value="MANNOSE-1-PHOSPHATE GUANYLYLTRANSFERASE"/>
    <property type="match status" value="1"/>
</dbReference>